<dbReference type="Gene3D" id="2.30.42.10">
    <property type="match status" value="1"/>
</dbReference>
<comment type="similarity">
    <text evidence="2">Belongs to the syntrophin family.</text>
</comment>
<evidence type="ECO:0000256" key="2">
    <source>
        <dbReference type="ARBA" id="ARBA00010798"/>
    </source>
</evidence>
<dbReference type="Pfam" id="PF23012">
    <property type="entry name" value="Syntrophin_4th"/>
    <property type="match status" value="1"/>
</dbReference>
<accession>A0A564ZAL9</accession>
<evidence type="ECO:0000313" key="7">
    <source>
        <dbReference type="EMBL" id="VUZ56541.1"/>
    </source>
</evidence>
<organism evidence="7 8">
    <name type="scientific">Hymenolepis diminuta</name>
    <name type="common">Rat tapeworm</name>
    <dbReference type="NCBI Taxonomy" id="6216"/>
    <lineage>
        <taxon>Eukaryota</taxon>
        <taxon>Metazoa</taxon>
        <taxon>Spiralia</taxon>
        <taxon>Lophotrochozoa</taxon>
        <taxon>Platyhelminthes</taxon>
        <taxon>Cestoda</taxon>
        <taxon>Eucestoda</taxon>
        <taxon>Cyclophyllidea</taxon>
        <taxon>Hymenolepididae</taxon>
        <taxon>Hymenolepis</taxon>
    </lineage>
</organism>
<dbReference type="Proteomes" id="UP000321570">
    <property type="component" value="Unassembled WGS sequence"/>
</dbReference>
<dbReference type="SUPFAM" id="SSF50729">
    <property type="entry name" value="PH domain-like"/>
    <property type="match status" value="2"/>
</dbReference>
<comment type="subcellular location">
    <subcellularLocation>
        <location evidence="1">Cytoplasm</location>
        <location evidence="1">Cytoskeleton</location>
    </subcellularLocation>
</comment>
<dbReference type="SMART" id="SM00228">
    <property type="entry name" value="PDZ"/>
    <property type="match status" value="1"/>
</dbReference>
<evidence type="ECO:0000259" key="6">
    <source>
        <dbReference type="PROSITE" id="PS50106"/>
    </source>
</evidence>
<feature type="domain" description="PDZ" evidence="6">
    <location>
        <begin position="61"/>
        <end position="144"/>
    </location>
</feature>
<keyword evidence="3" id="KW-0963">Cytoplasm</keyword>
<feature type="domain" description="PH" evidence="5">
    <location>
        <begin position="265"/>
        <end position="406"/>
    </location>
</feature>
<dbReference type="EMBL" id="CABIJS010000705">
    <property type="protein sequence ID" value="VUZ56541.1"/>
    <property type="molecule type" value="Genomic_DNA"/>
</dbReference>
<dbReference type="GO" id="GO:0005198">
    <property type="term" value="F:structural molecule activity"/>
    <property type="evidence" value="ECO:0007669"/>
    <property type="project" value="InterPro"/>
</dbReference>
<dbReference type="InterPro" id="IPR036034">
    <property type="entry name" value="PDZ_sf"/>
</dbReference>
<keyword evidence="8" id="KW-1185">Reference proteome</keyword>
<gene>
    <name evidence="7" type="ORF">WMSIL1_LOCUS14142</name>
</gene>
<evidence type="ECO:0000259" key="5">
    <source>
        <dbReference type="PROSITE" id="PS50003"/>
    </source>
</evidence>
<dbReference type="SMART" id="SM00233">
    <property type="entry name" value="PH"/>
    <property type="match status" value="2"/>
</dbReference>
<evidence type="ECO:0000256" key="1">
    <source>
        <dbReference type="ARBA" id="ARBA00004245"/>
    </source>
</evidence>
<dbReference type="PANTHER" id="PTHR10554">
    <property type="entry name" value="SYNTROPHIN"/>
    <property type="match status" value="1"/>
</dbReference>
<dbReference type="InterPro" id="IPR001478">
    <property type="entry name" value="PDZ"/>
</dbReference>
<dbReference type="Gene3D" id="2.30.29.30">
    <property type="entry name" value="Pleckstrin-homology domain (PH domain)/Phosphotyrosine-binding domain (PTB)"/>
    <property type="match status" value="2"/>
</dbReference>
<dbReference type="InterPro" id="IPR001849">
    <property type="entry name" value="PH_domain"/>
</dbReference>
<dbReference type="GO" id="GO:0016010">
    <property type="term" value="C:dystrophin-associated glycoprotein complex"/>
    <property type="evidence" value="ECO:0007669"/>
    <property type="project" value="TreeGrafter"/>
</dbReference>
<dbReference type="SUPFAM" id="SSF50156">
    <property type="entry name" value="PDZ domain-like"/>
    <property type="match status" value="1"/>
</dbReference>
<dbReference type="GO" id="GO:0005856">
    <property type="term" value="C:cytoskeleton"/>
    <property type="evidence" value="ECO:0007669"/>
    <property type="project" value="UniProtKB-SubCell"/>
</dbReference>
<dbReference type="PROSITE" id="PS50106">
    <property type="entry name" value="PDZ"/>
    <property type="match status" value="1"/>
</dbReference>
<dbReference type="InterPro" id="IPR055108">
    <property type="entry name" value="Syntrophin_4th"/>
</dbReference>
<name>A0A564ZAL9_HYMDI</name>
<evidence type="ECO:0000313" key="8">
    <source>
        <dbReference type="Proteomes" id="UP000321570"/>
    </source>
</evidence>
<keyword evidence="4" id="KW-0206">Cytoskeleton</keyword>
<dbReference type="InterPro" id="IPR015482">
    <property type="entry name" value="Syntrophin"/>
</dbReference>
<evidence type="ECO:0008006" key="9">
    <source>
        <dbReference type="Google" id="ProtNLM"/>
    </source>
</evidence>
<reference evidence="7 8" key="1">
    <citation type="submission" date="2019-07" db="EMBL/GenBank/DDBJ databases">
        <authorList>
            <person name="Jastrzebski P J."/>
            <person name="Paukszto L."/>
            <person name="Jastrzebski P J."/>
        </authorList>
    </citation>
    <scope>NUCLEOTIDE SEQUENCE [LARGE SCALE GENOMIC DNA]</scope>
    <source>
        <strain evidence="7 8">WMS-il1</strain>
    </source>
</reference>
<dbReference type="InterPro" id="IPR011993">
    <property type="entry name" value="PH-like_dom_sf"/>
</dbReference>
<dbReference type="PROSITE" id="PS50003">
    <property type="entry name" value="PH_DOMAIN"/>
    <property type="match status" value="1"/>
</dbReference>
<dbReference type="Pfam" id="PF00169">
    <property type="entry name" value="PH"/>
    <property type="match status" value="1"/>
</dbReference>
<proteinExistence type="inferred from homology"/>
<dbReference type="CDD" id="cd00821">
    <property type="entry name" value="PH"/>
    <property type="match status" value="1"/>
</dbReference>
<dbReference type="AlphaFoldDB" id="A0A564ZAL9"/>
<protein>
    <recommendedName>
        <fullName evidence="9">PDZ domain-containing protein</fullName>
    </recommendedName>
</protein>
<evidence type="ECO:0000256" key="4">
    <source>
        <dbReference type="ARBA" id="ARBA00023212"/>
    </source>
</evidence>
<evidence type="ECO:0000256" key="3">
    <source>
        <dbReference type="ARBA" id="ARBA00022490"/>
    </source>
</evidence>
<dbReference type="PANTHER" id="PTHR10554:SF12">
    <property type="entry name" value="IP02644P"/>
    <property type="match status" value="1"/>
</dbReference>
<dbReference type="Pfam" id="PF00595">
    <property type="entry name" value="PDZ"/>
    <property type="match status" value="1"/>
</dbReference>
<sequence>MDFDVAYRLKLFSSQTWVDVQATLLADALLLVPTQNKAKLSELWTPNTHIGSASENEKSELVRIAINGGIGLGISIKGGRDFDAPIIISRIFKGMAADQSKQLKVGDVILSVNGENMRSASHNEAVKALKKAGSNICLEIKPTRQSTSFFLRLQSKFSSSPIGSVSPNTTLTNVSATSGPSQKRIQIPLTLAYIARRRHQQNGISSGEATLCCIAIFSPNLTQSCLLCAGSSQLASIWFKSLCRHASILNQLHLQQIMRILPHTQLRKIGWVLELDQVIDDDSDSCLTNLDNPLHTVSVHDSSDVNWQPVFLAVTDRLILIFSQAPQSPTEWSLPSVTAALVVTRAVVRVPGVTEYKDNQMSQIDKNPQCFVIRTGRRCGVETHIFEAPTEGELESWLEAISQSTEDALDAMPQLSIACRWRGIDSLLMLHRSAGICLIRADSATPTVSGALIISQSPQLLWHFPFERVSSTADDGKSRLWITFDRDSVQELELPGGAKPVVFTLLNILSMKLQDISNYR</sequence>